<evidence type="ECO:0000313" key="3">
    <source>
        <dbReference type="EMBL" id="SCO91067.1"/>
    </source>
</evidence>
<dbReference type="VEuPathDB" id="FungiDB:FOC4_g10006529"/>
<dbReference type="Gene3D" id="3.40.50.300">
    <property type="entry name" value="P-loop containing nucleotide triphosphate hydrolases"/>
    <property type="match status" value="1"/>
</dbReference>
<evidence type="ECO:0000313" key="4">
    <source>
        <dbReference type="Proteomes" id="UP000219369"/>
    </source>
</evidence>
<dbReference type="VEuPathDB" id="FungiDB:FOC1_g10007570"/>
<evidence type="ECO:0000256" key="1">
    <source>
        <dbReference type="ARBA" id="ARBA00022737"/>
    </source>
</evidence>
<dbReference type="EMBL" id="FMJY01000009">
    <property type="protein sequence ID" value="SCO91067.1"/>
    <property type="molecule type" value="Genomic_DNA"/>
</dbReference>
<dbReference type="Pfam" id="PF00400">
    <property type="entry name" value="WD40"/>
    <property type="match status" value="1"/>
</dbReference>
<feature type="domain" description="Nephrocystin 3-like N-terminal" evidence="2">
    <location>
        <begin position="401"/>
        <end position="562"/>
    </location>
</feature>
<dbReference type="Proteomes" id="UP000219369">
    <property type="component" value="Unassembled WGS sequence"/>
</dbReference>
<dbReference type="PANTHER" id="PTHR46082:SF11">
    <property type="entry name" value="AAA+ ATPASE DOMAIN-CONTAINING PROTEIN-RELATED"/>
    <property type="match status" value="1"/>
</dbReference>
<dbReference type="InterPro" id="IPR035994">
    <property type="entry name" value="Nucleoside_phosphorylase_sf"/>
</dbReference>
<dbReference type="InterPro" id="IPR011047">
    <property type="entry name" value="Quinoprotein_ADH-like_sf"/>
</dbReference>
<organism evidence="3 4">
    <name type="scientific">Fusarium oxysporum</name>
    <name type="common">Fusarium vascular wilt</name>
    <dbReference type="NCBI Taxonomy" id="5507"/>
    <lineage>
        <taxon>Eukaryota</taxon>
        <taxon>Fungi</taxon>
        <taxon>Dikarya</taxon>
        <taxon>Ascomycota</taxon>
        <taxon>Pezizomycotina</taxon>
        <taxon>Sordariomycetes</taxon>
        <taxon>Hypocreomycetidae</taxon>
        <taxon>Hypocreales</taxon>
        <taxon>Nectriaceae</taxon>
        <taxon>Fusarium</taxon>
        <taxon>Fusarium oxysporum species complex</taxon>
    </lineage>
</organism>
<dbReference type="Pfam" id="PF24883">
    <property type="entry name" value="NPHP3_N"/>
    <property type="match status" value="1"/>
</dbReference>
<sequence>MADFEKYTVGWVCALSTEFTAAKVMLDETHPNVQSVPPRDSNGYVLGKIGSHNVVIAVLPDSEYGLSSAANVATNMLNMFPNIRIGLLVGIGGGAPTSQKDIRLGDVAVSSIGHGTGGVFQYDYGRTVQNQEFQTTGFLSQPPTVLRVAISAIKSEHEMNGHHIQDSIHDGLQRYPRLKKKYSRPPTVNDRLYLSSVVHPFKDHRSCDEACGEGTMDEPKLVKRHERSEEDDDPEIHYGIIASGNQLMKDAHVRDKLSSERGIVCFEMEAAGLLNNFPCVVIRGICDYADTHKNDEWQGYAAMTAAAYAKELLKQVSVTRIQEERRISDVLCDLHTTIKSISSRVQGQDQVLSQIKDRAEMHQDRATIDRLPYVKEATFDSHKEDQNPTCLENTRVDLLAQISAWVEDADSKTVFWLNGMAGTGKSTISRTVTRSLSTTGKLGASFFFKRGEADQGSAAKLCTTMARQMAVNNACFGSLLRSAIDKDPEIGSKGMRIQFEKLILQPLSNMSKQQSVDMTTIAIVVDALDECNSERDIKLLISLFSQAGKLSNVRLRVFLTSRPELPIRLIFNSVLGTFQDLILHEIPAPIIRHDISVFFQHQLKNILLEWNSSVAEHRRLPEIWPDEDDIQTLIDQAVPLFIFAATMCRFIADRNSGPRTRLREILQYATWKDADKMQATYAPVLDQLLIGLSPADRKVALDEFKLIVGTIIILESPLSAMVLSRLLGISQDRVDDRLDKLHSVLDVPKSPEVPIRLFHLSFRDYLIDGKYTDNEFRIDQKEASRRLSTNCLRVMRTYLKTDICNLRHPGTERVNISGQLVDSCLPPELQYACLYWVKHQQGSDVKLDDIQLIMEFIKTHLLHWIEALVLMNRSWEISGLFKILRGLLKHDSSSFEFLSDALQFINYSISTVDTHPLQLYPHGLVFAPQNSLVKSNFEAQMPMWIKQAPSTGPDWDTRLHIFMKPDYHVFHSMSFIPESTLLFVSLESGSFDILDWDTGECLHEFRNISKLCAAVLSPDGKFIAAPSCENRIEIRDSLTSEILFKFPGRCDIDVELLFSPNSRLIAVSGEGTIHIWDWASSTHLYRLEKRHSGVKRINRIAFSADSVLVMSSSDLEIAIWNCQTGDCNFKWSLKHHSQAYSMFTPNGRMFIFPSASRDLQVWSTDTFKRIYQIPLRKTLFPGTEIISISPDSNLLAVTSRGAPIDLWSLPTGQHVSAVEVHNRLSSPVFLFTPDSRYLAFSSNAGYISIWCTSTKRTVDVLQSGQDHLGSISFSSDGAIIASKSIYSTEIRLWERERGATSSRVELDLDKKGGTPHKIKDIQPSPDLTKVAVQTTTKFASLFDITFGSLVRLFDLGDKEVTDIRSFSKNSTFLIVELKDCGVLVLDICTSACIWESNRENEYVTVSFSDDSQWLAALTTPKDPTKLLRECDSYISIWQHVSNSFELKHTLKNLGYGPIVNVAFSASAKFVAAFAQKVGKVIVWNLRKSLAQPLVIESCSSIIAISETWLAVSDLVENRVHIWDVETAALADN</sequence>
<dbReference type="InterPro" id="IPR056884">
    <property type="entry name" value="NPHP3-like_N"/>
</dbReference>
<dbReference type="VEuPathDB" id="FungiDB:FOZG_10658"/>
<dbReference type="VEuPathDB" id="FungiDB:HZS61_007356"/>
<dbReference type="VEuPathDB" id="FungiDB:FOXG_17298"/>
<dbReference type="SMART" id="SM00320">
    <property type="entry name" value="WD40"/>
    <property type="match status" value="7"/>
</dbReference>
<accession>A0A2H3TR56</accession>
<dbReference type="InterPro" id="IPR027417">
    <property type="entry name" value="P-loop_NTPase"/>
</dbReference>
<name>A0A2H3TR56_FUSOX</name>
<dbReference type="VEuPathDB" id="FungiDB:FOZG_16810"/>
<dbReference type="SUPFAM" id="SSF50978">
    <property type="entry name" value="WD40 repeat-like"/>
    <property type="match status" value="1"/>
</dbReference>
<dbReference type="VEuPathDB" id="FungiDB:FOIG_09381"/>
<protein>
    <submittedName>
        <fullName evidence="3">Related to RSA4-WD-repeat protein required for maturation and efficient intra-nuclear transport</fullName>
    </submittedName>
</protein>
<dbReference type="SUPFAM" id="SSF52540">
    <property type="entry name" value="P-loop containing nucleoside triphosphate hydrolases"/>
    <property type="match status" value="1"/>
</dbReference>
<dbReference type="InterPro" id="IPR053137">
    <property type="entry name" value="NLR-like"/>
</dbReference>
<dbReference type="GO" id="GO:0003824">
    <property type="term" value="F:catalytic activity"/>
    <property type="evidence" value="ECO:0007669"/>
    <property type="project" value="InterPro"/>
</dbReference>
<proteinExistence type="predicted"/>
<dbReference type="InterPro" id="IPR036322">
    <property type="entry name" value="WD40_repeat_dom_sf"/>
</dbReference>
<reference evidence="4" key="1">
    <citation type="submission" date="2016-09" db="EMBL/GenBank/DDBJ databases">
        <authorList>
            <person name="Guldener U."/>
        </authorList>
    </citation>
    <scope>NUCLEOTIDE SEQUENCE [LARGE SCALE GENOMIC DNA]</scope>
    <source>
        <strain evidence="4">V64-1</strain>
    </source>
</reference>
<dbReference type="VEuPathDB" id="FungiDB:FOXG_06625"/>
<dbReference type="GO" id="GO:0009116">
    <property type="term" value="P:nucleoside metabolic process"/>
    <property type="evidence" value="ECO:0007669"/>
    <property type="project" value="InterPro"/>
</dbReference>
<dbReference type="OrthoDB" id="674604at2759"/>
<dbReference type="VEuPathDB" id="FungiDB:FOC1_g10003015"/>
<dbReference type="VEuPathDB" id="FungiDB:FOMG_06261"/>
<keyword evidence="1" id="KW-0677">Repeat</keyword>
<dbReference type="InterPro" id="IPR015943">
    <property type="entry name" value="WD40/YVTN_repeat-like_dom_sf"/>
</dbReference>
<dbReference type="PANTHER" id="PTHR46082">
    <property type="entry name" value="ATP/GTP-BINDING PROTEIN-RELATED"/>
    <property type="match status" value="1"/>
</dbReference>
<dbReference type="SUPFAM" id="SSF53167">
    <property type="entry name" value="Purine and uridine phosphorylases"/>
    <property type="match status" value="1"/>
</dbReference>
<dbReference type="Gene3D" id="3.40.50.1580">
    <property type="entry name" value="Nucleoside phosphorylase domain"/>
    <property type="match status" value="1"/>
</dbReference>
<gene>
    <name evidence="3" type="ORF">FRV6_15195</name>
</gene>
<dbReference type="VEuPathDB" id="FungiDB:HZS61_009162"/>
<dbReference type="InterPro" id="IPR001680">
    <property type="entry name" value="WD40_rpt"/>
</dbReference>
<dbReference type="Gene3D" id="2.130.10.10">
    <property type="entry name" value="YVTN repeat-like/Quinoprotein amine dehydrogenase"/>
    <property type="match status" value="3"/>
</dbReference>
<dbReference type="SUPFAM" id="SSF50998">
    <property type="entry name" value="Quinoprotein alcohol dehydrogenase-like"/>
    <property type="match status" value="1"/>
</dbReference>
<evidence type="ECO:0000259" key="2">
    <source>
        <dbReference type="Pfam" id="PF24883"/>
    </source>
</evidence>